<dbReference type="SMART" id="SM00034">
    <property type="entry name" value="CLECT"/>
    <property type="match status" value="2"/>
</dbReference>
<feature type="domain" description="C-type lectin" evidence="3">
    <location>
        <begin position="30"/>
        <end position="124"/>
    </location>
</feature>
<dbReference type="InterPro" id="IPR016187">
    <property type="entry name" value="CTDL_fold"/>
</dbReference>
<dbReference type="InterPro" id="IPR050111">
    <property type="entry name" value="C-type_lectin/snaclec_domain"/>
</dbReference>
<name>A0A914D7S2_9BILA</name>
<feature type="compositionally biased region" description="Basic and acidic residues" evidence="2">
    <location>
        <begin position="607"/>
        <end position="616"/>
    </location>
</feature>
<evidence type="ECO:0000256" key="2">
    <source>
        <dbReference type="SAM" id="MobiDB-lite"/>
    </source>
</evidence>
<dbReference type="InterPro" id="IPR036612">
    <property type="entry name" value="KH_dom_type_1_sf"/>
</dbReference>
<dbReference type="PROSITE" id="PS50041">
    <property type="entry name" value="C_TYPE_LECTIN_2"/>
    <property type="match status" value="1"/>
</dbReference>
<dbReference type="InterPro" id="IPR016186">
    <property type="entry name" value="C-type_lectin-like/link_sf"/>
</dbReference>
<dbReference type="SUPFAM" id="SSF56436">
    <property type="entry name" value="C-type lectin-like"/>
    <property type="match status" value="2"/>
</dbReference>
<proteinExistence type="predicted"/>
<dbReference type="SMART" id="SM00322">
    <property type="entry name" value="KH"/>
    <property type="match status" value="1"/>
</dbReference>
<dbReference type="InterPro" id="IPR004087">
    <property type="entry name" value="KH_dom"/>
</dbReference>
<dbReference type="Gene3D" id="3.10.100.10">
    <property type="entry name" value="Mannose-Binding Protein A, subunit A"/>
    <property type="match status" value="2"/>
</dbReference>
<dbReference type="PANTHER" id="PTHR22803">
    <property type="entry name" value="MANNOSE, PHOSPHOLIPASE, LECTIN RECEPTOR RELATED"/>
    <property type="match status" value="1"/>
</dbReference>
<feature type="region of interest" description="Disordered" evidence="2">
    <location>
        <begin position="588"/>
        <end position="624"/>
    </location>
</feature>
<dbReference type="Gene3D" id="3.30.1370.10">
    <property type="entry name" value="K Homology domain, type 1"/>
    <property type="match status" value="1"/>
</dbReference>
<dbReference type="InterPro" id="IPR004088">
    <property type="entry name" value="KH_dom_type_1"/>
</dbReference>
<feature type="region of interest" description="Disordered" evidence="2">
    <location>
        <begin position="423"/>
        <end position="470"/>
    </location>
</feature>
<dbReference type="WBParaSite" id="ACRNAN_scaffold2048.g23471.t1">
    <property type="protein sequence ID" value="ACRNAN_scaffold2048.g23471.t1"/>
    <property type="gene ID" value="ACRNAN_scaffold2048.g23471"/>
</dbReference>
<feature type="compositionally biased region" description="Basic and acidic residues" evidence="2">
    <location>
        <begin position="448"/>
        <end position="457"/>
    </location>
</feature>
<dbReference type="CDD" id="cd00037">
    <property type="entry name" value="CLECT"/>
    <property type="match status" value="2"/>
</dbReference>
<evidence type="ECO:0000256" key="1">
    <source>
        <dbReference type="PROSITE-ProRule" id="PRU00117"/>
    </source>
</evidence>
<dbReference type="PROSITE" id="PS50084">
    <property type="entry name" value="KH_TYPE_1"/>
    <property type="match status" value="1"/>
</dbReference>
<organism evidence="4 5">
    <name type="scientific">Acrobeloides nanus</name>
    <dbReference type="NCBI Taxonomy" id="290746"/>
    <lineage>
        <taxon>Eukaryota</taxon>
        <taxon>Metazoa</taxon>
        <taxon>Ecdysozoa</taxon>
        <taxon>Nematoda</taxon>
        <taxon>Chromadorea</taxon>
        <taxon>Rhabditida</taxon>
        <taxon>Tylenchina</taxon>
        <taxon>Cephalobomorpha</taxon>
        <taxon>Cephaloboidea</taxon>
        <taxon>Cephalobidae</taxon>
        <taxon>Acrobeloides</taxon>
    </lineage>
</organism>
<accession>A0A914D7S2</accession>
<feature type="compositionally biased region" description="Polar residues" evidence="2">
    <location>
        <begin position="430"/>
        <end position="441"/>
    </location>
</feature>
<sequence length="624" mass="69990">MKLVMKFLYFYPNLTEILMIMANEDNNSLTWLSAEADCVRQGGHLTSIESAFVNTLVMNGVWPYWIGGSNLYGGFQWSDGTNFKFTNWNAGQPNNTSGSACVVVQKNGKWDTQSCTSTSRYVCKLSLKNEACISCDDGWTLSTITNKCYNQVFNATSISNAQAMCQQYNADLVSIHSFLENQVVADYPKNVRTALSEADNENDMTNSVEFQIPAEKCEKLRKPEVIDHLQSSLNVRLNLLNNPDESGAKTLIVSGIPKYMSNAKAFLTSIYDAFDPCDKQENGIMNPSQPVYPPPFGYFPRYPVAPIGRFPQPGYMRPWGPQYFMNYPTYPVGHGIRYPNYPAQDFIAENQLLVPSDLVAHVIGRKGASINQIRDEVGDVEIEFFPAAFPTTPHRIVEIHGTPEKVEYAKRRIIEKIQEFLPGYSPPMPSNRSNFSQSVNNPPIDYQDNQRKRKLDEPTTTPFDSNSVPLMETKVPRSYGNRPPMNPTISASSVQYQSPMQLPANSMSIYGQNSAYNFQNWNQSQQATTDIGASISSMATTSAAQDFDFHTFIGFLASAQQWTSYYRSKGLYQHAAYIDMLLKYYSGSGAPTQPSPPPPPPPEESSDSEKETLESRLKKHLQNL</sequence>
<dbReference type="Proteomes" id="UP000887540">
    <property type="component" value="Unplaced"/>
</dbReference>
<dbReference type="Pfam" id="PF00013">
    <property type="entry name" value="KH_1"/>
    <property type="match status" value="1"/>
</dbReference>
<keyword evidence="4" id="KW-1185">Reference proteome</keyword>
<dbReference type="SUPFAM" id="SSF54791">
    <property type="entry name" value="Eukaryotic type KH-domain (KH-domain type I)"/>
    <property type="match status" value="1"/>
</dbReference>
<evidence type="ECO:0000313" key="4">
    <source>
        <dbReference type="Proteomes" id="UP000887540"/>
    </source>
</evidence>
<keyword evidence="1" id="KW-0694">RNA-binding</keyword>
<protein>
    <submittedName>
        <fullName evidence="5">C-type lectin domain-containing protein</fullName>
    </submittedName>
</protein>
<reference evidence="5" key="1">
    <citation type="submission" date="2022-11" db="UniProtKB">
        <authorList>
            <consortium name="WormBaseParasite"/>
        </authorList>
    </citation>
    <scope>IDENTIFICATION</scope>
</reference>
<feature type="compositionally biased region" description="Pro residues" evidence="2">
    <location>
        <begin position="593"/>
        <end position="603"/>
    </location>
</feature>
<feature type="compositionally biased region" description="Polar residues" evidence="2">
    <location>
        <begin position="458"/>
        <end position="468"/>
    </location>
</feature>
<dbReference type="Pfam" id="PF00059">
    <property type="entry name" value="Lectin_C"/>
    <property type="match status" value="1"/>
</dbReference>
<dbReference type="CDD" id="cd00105">
    <property type="entry name" value="KH-I"/>
    <property type="match status" value="1"/>
</dbReference>
<dbReference type="AlphaFoldDB" id="A0A914D7S2"/>
<dbReference type="GO" id="GO:0003723">
    <property type="term" value="F:RNA binding"/>
    <property type="evidence" value="ECO:0007669"/>
    <property type="project" value="UniProtKB-UniRule"/>
</dbReference>
<evidence type="ECO:0000313" key="5">
    <source>
        <dbReference type="WBParaSite" id="ACRNAN_scaffold2048.g23471.t1"/>
    </source>
</evidence>
<dbReference type="InterPro" id="IPR001304">
    <property type="entry name" value="C-type_lectin-like"/>
</dbReference>
<evidence type="ECO:0000259" key="3">
    <source>
        <dbReference type="PROSITE" id="PS50041"/>
    </source>
</evidence>